<keyword evidence="8" id="KW-1185">Reference proteome</keyword>
<evidence type="ECO:0000256" key="3">
    <source>
        <dbReference type="ARBA" id="ARBA00023015"/>
    </source>
</evidence>
<comment type="function">
    <text evidence="5">Involved in transvection phenomena (= synapsis-dependent gene expression), where the synaptic pairing of chromosomes carrying genes with which zeste interacts influences the expression of these genes. Zeste binds to DNA and stimulates transcription from a nearby promoter.</text>
</comment>
<protein>
    <recommendedName>
        <fullName evidence="2">Regulatory protein zeste</fullName>
    </recommendedName>
</protein>
<dbReference type="Proteomes" id="UP000691718">
    <property type="component" value="Unassembled WGS sequence"/>
</dbReference>
<sequence length="191" mass="21041">MASSVGLILKAVNLSGETAENILESLCESLQELNINIDHILGFTADTTNHLLMDLVRERVLVIESKNTDTNTNSNKLAAWADLLCSFNSMCKGGTRTLPQIKSQWSIIKITKTKIKSVELKNLRQTGGGPPPTTNPEYADDICSWLSNEFVNKINQIGEPSQNEIKVDDINKLVNVENKSSDIVSISKALR</sequence>
<evidence type="ECO:0000256" key="1">
    <source>
        <dbReference type="ARBA" id="ARBA00011764"/>
    </source>
</evidence>
<dbReference type="PANTHER" id="PTHR21411:SF0">
    <property type="entry name" value="REGULATORY PROTEIN ZESTE"/>
    <property type="match status" value="1"/>
</dbReference>
<evidence type="ECO:0000256" key="4">
    <source>
        <dbReference type="ARBA" id="ARBA00023163"/>
    </source>
</evidence>
<dbReference type="Pfam" id="PF13873">
    <property type="entry name" value="Myb_DNA-bind_5"/>
    <property type="match status" value="1"/>
</dbReference>
<reference evidence="7" key="1">
    <citation type="submission" date="2021-04" db="EMBL/GenBank/DDBJ databases">
        <authorList>
            <person name="Tunstrom K."/>
        </authorList>
    </citation>
    <scope>NUCLEOTIDE SEQUENCE</scope>
</reference>
<evidence type="ECO:0000313" key="7">
    <source>
        <dbReference type="EMBL" id="CAG5002038.1"/>
    </source>
</evidence>
<keyword evidence="4" id="KW-0804">Transcription</keyword>
<feature type="domain" description="Myb/SANT-like DNA-binding" evidence="6">
    <location>
        <begin position="50"/>
        <end position="110"/>
    </location>
</feature>
<proteinExistence type="predicted"/>
<accession>A0A8S3X7B6</accession>
<name>A0A8S3X7B6_PARAO</name>
<evidence type="ECO:0000259" key="6">
    <source>
        <dbReference type="Pfam" id="PF13873"/>
    </source>
</evidence>
<evidence type="ECO:0000313" key="8">
    <source>
        <dbReference type="Proteomes" id="UP000691718"/>
    </source>
</evidence>
<dbReference type="InterPro" id="IPR028002">
    <property type="entry name" value="Myb_DNA-bind_5"/>
</dbReference>
<keyword evidence="3" id="KW-0805">Transcription regulation</keyword>
<evidence type="ECO:0000256" key="5">
    <source>
        <dbReference type="ARBA" id="ARBA00025466"/>
    </source>
</evidence>
<dbReference type="AlphaFoldDB" id="A0A8S3X7B6"/>
<comment type="caution">
    <text evidence="7">The sequence shown here is derived from an EMBL/GenBank/DDBJ whole genome shotgun (WGS) entry which is preliminary data.</text>
</comment>
<comment type="subunit">
    <text evidence="1">Self-associates forming complexes of several hundred monomers.</text>
</comment>
<gene>
    <name evidence="7" type="ORF">PAPOLLO_LOCUS14033</name>
</gene>
<dbReference type="EMBL" id="CAJQZP010000945">
    <property type="protein sequence ID" value="CAG5002038.1"/>
    <property type="molecule type" value="Genomic_DNA"/>
</dbReference>
<dbReference type="PANTHER" id="PTHR21411">
    <property type="entry name" value="APONTIC"/>
    <property type="match status" value="1"/>
</dbReference>
<organism evidence="7 8">
    <name type="scientific">Parnassius apollo</name>
    <name type="common">Apollo butterfly</name>
    <name type="synonym">Papilio apollo</name>
    <dbReference type="NCBI Taxonomy" id="110799"/>
    <lineage>
        <taxon>Eukaryota</taxon>
        <taxon>Metazoa</taxon>
        <taxon>Ecdysozoa</taxon>
        <taxon>Arthropoda</taxon>
        <taxon>Hexapoda</taxon>
        <taxon>Insecta</taxon>
        <taxon>Pterygota</taxon>
        <taxon>Neoptera</taxon>
        <taxon>Endopterygota</taxon>
        <taxon>Lepidoptera</taxon>
        <taxon>Glossata</taxon>
        <taxon>Ditrysia</taxon>
        <taxon>Papilionoidea</taxon>
        <taxon>Papilionidae</taxon>
        <taxon>Parnassiinae</taxon>
        <taxon>Parnassini</taxon>
        <taxon>Parnassius</taxon>
        <taxon>Parnassius</taxon>
    </lineage>
</organism>
<evidence type="ECO:0000256" key="2">
    <source>
        <dbReference type="ARBA" id="ARBA00016807"/>
    </source>
</evidence>
<dbReference type="OrthoDB" id="6084504at2759"/>